<reference evidence="1" key="1">
    <citation type="submission" date="2022-08" db="UniProtKB">
        <authorList>
            <consortium name="EnsemblMetazoa"/>
        </authorList>
    </citation>
    <scope>IDENTIFICATION</scope>
    <source>
        <strain evidence="1">05x7-T-G4-1.051#20</strain>
    </source>
</reference>
<accession>A0A8W8JM12</accession>
<evidence type="ECO:0000313" key="1">
    <source>
        <dbReference type="EnsemblMetazoa" id="G19295.1:cds"/>
    </source>
</evidence>
<organism evidence="1 2">
    <name type="scientific">Magallana gigas</name>
    <name type="common">Pacific oyster</name>
    <name type="synonym">Crassostrea gigas</name>
    <dbReference type="NCBI Taxonomy" id="29159"/>
    <lineage>
        <taxon>Eukaryota</taxon>
        <taxon>Metazoa</taxon>
        <taxon>Spiralia</taxon>
        <taxon>Lophotrochozoa</taxon>
        <taxon>Mollusca</taxon>
        <taxon>Bivalvia</taxon>
        <taxon>Autobranchia</taxon>
        <taxon>Pteriomorphia</taxon>
        <taxon>Ostreida</taxon>
        <taxon>Ostreoidea</taxon>
        <taxon>Ostreidae</taxon>
        <taxon>Magallana</taxon>
    </lineage>
</organism>
<dbReference type="Proteomes" id="UP000005408">
    <property type="component" value="Unassembled WGS sequence"/>
</dbReference>
<proteinExistence type="predicted"/>
<sequence>MTQIFRFQMPTNNLLSEFERLALVFGLHNDDQADENYVPTILSYKEKPVNAERENRAARRNIQKDFREAECKQEEEEERQLSFSTFINSSYNNSRDEEPSSKTEGLVIEPDEVDIGVRHTRYAGVQCDPDPLLLENLALKSEIRRLQGLQWSVVKIKDTDNKTNILYWTA</sequence>
<protein>
    <submittedName>
        <fullName evidence="1">Uncharacterized protein</fullName>
    </submittedName>
</protein>
<evidence type="ECO:0000313" key="2">
    <source>
        <dbReference type="Proteomes" id="UP000005408"/>
    </source>
</evidence>
<dbReference type="AlphaFoldDB" id="A0A8W8JM12"/>
<dbReference type="EnsemblMetazoa" id="G19295.1">
    <property type="protein sequence ID" value="G19295.1:cds"/>
    <property type="gene ID" value="G19295"/>
</dbReference>
<keyword evidence="2" id="KW-1185">Reference proteome</keyword>
<name>A0A8W8JM12_MAGGI</name>